<dbReference type="Proteomes" id="UP000660861">
    <property type="component" value="Unassembled WGS sequence"/>
</dbReference>
<dbReference type="PANTHER" id="PTHR36118:SF1">
    <property type="entry name" value="ION-TRANSLOCATING OXIDOREDUCTASE COMPLEX SUBUNIT G"/>
    <property type="match status" value="1"/>
</dbReference>
<feature type="binding site" evidence="7">
    <location>
        <position position="113"/>
    </location>
    <ligand>
        <name>ATP</name>
        <dbReference type="ChEBI" id="CHEBI:30616"/>
    </ligand>
</feature>
<organism evidence="10 11">
    <name type="scientific">Zongyangia hominis</name>
    <dbReference type="NCBI Taxonomy" id="2763677"/>
    <lineage>
        <taxon>Bacteria</taxon>
        <taxon>Bacillati</taxon>
        <taxon>Bacillota</taxon>
        <taxon>Clostridia</taxon>
        <taxon>Eubacteriales</taxon>
        <taxon>Oscillospiraceae</taxon>
        <taxon>Zongyangia</taxon>
    </lineage>
</organism>
<keyword evidence="7" id="KW-0547">Nucleotide-binding</keyword>
<keyword evidence="3 6" id="KW-0285">Flavoprotein</keyword>
<dbReference type="GO" id="GO:0005524">
    <property type="term" value="F:ATP binding"/>
    <property type="evidence" value="ECO:0007669"/>
    <property type="project" value="UniProtKB-UniRule"/>
</dbReference>
<accession>A0A926ECB5</accession>
<gene>
    <name evidence="6" type="primary">rnfG</name>
    <name evidence="10" type="ORF">H8709_00640</name>
</gene>
<evidence type="ECO:0000256" key="2">
    <source>
        <dbReference type="ARBA" id="ARBA00022553"/>
    </source>
</evidence>
<evidence type="ECO:0000256" key="5">
    <source>
        <dbReference type="ARBA" id="ARBA00022982"/>
    </source>
</evidence>
<comment type="cofactor">
    <cofactor evidence="6">
        <name>FMN</name>
        <dbReference type="ChEBI" id="CHEBI:58210"/>
    </cofactor>
</comment>
<evidence type="ECO:0000259" key="9">
    <source>
        <dbReference type="SMART" id="SM00900"/>
    </source>
</evidence>
<evidence type="ECO:0000256" key="6">
    <source>
        <dbReference type="HAMAP-Rule" id="MF_00479"/>
    </source>
</evidence>
<keyword evidence="1 6" id="KW-0813">Transport</keyword>
<evidence type="ECO:0000313" key="10">
    <source>
        <dbReference type="EMBL" id="MBC8569336.1"/>
    </source>
</evidence>
<dbReference type="PIRSF" id="PIRSF006091">
    <property type="entry name" value="E_trnsport_RnfG"/>
    <property type="match status" value="1"/>
</dbReference>
<proteinExistence type="inferred from homology"/>
<comment type="subunit">
    <text evidence="6">The complex is composed of six subunits: RnfA, RnfB, RnfC, RnfD, RnfE and RnfG.</text>
</comment>
<feature type="modified residue" description="FMN phosphoryl threonine" evidence="6">
    <location>
        <position position="153"/>
    </location>
</feature>
<keyword evidence="6 8" id="KW-0472">Membrane</keyword>
<reference evidence="10" key="1">
    <citation type="submission" date="2020-08" db="EMBL/GenBank/DDBJ databases">
        <title>Genome public.</title>
        <authorList>
            <person name="Liu C."/>
            <person name="Sun Q."/>
        </authorList>
    </citation>
    <scope>NUCLEOTIDE SEQUENCE</scope>
    <source>
        <strain evidence="10">NSJ-54</strain>
    </source>
</reference>
<feature type="transmembrane region" description="Helical" evidence="8">
    <location>
        <begin position="12"/>
        <end position="31"/>
    </location>
</feature>
<dbReference type="GO" id="GO:0010181">
    <property type="term" value="F:FMN binding"/>
    <property type="evidence" value="ECO:0007669"/>
    <property type="project" value="InterPro"/>
</dbReference>
<sequence length="177" mass="18085">MNIVREIIKPTAVLLIICLVVTACLVGTYQLTAPIIAAQGDAASNEARKEVLPDADGFEKLDVDEALAGTGILEIHKAKNGAGVTVKAVGKGYGGDITVMTGLDGEGAVVAVKVLEASETPGLGSKTAEPDFLNRFTGKSGNVDDVQTIAGATISSTAMKGILNATLAAYDQIKGEL</sequence>
<dbReference type="GO" id="GO:0022900">
    <property type="term" value="P:electron transport chain"/>
    <property type="evidence" value="ECO:0007669"/>
    <property type="project" value="UniProtKB-UniRule"/>
</dbReference>
<dbReference type="PROSITE" id="PS51257">
    <property type="entry name" value="PROKAR_LIPOPROTEIN"/>
    <property type="match status" value="1"/>
</dbReference>
<evidence type="ECO:0000256" key="4">
    <source>
        <dbReference type="ARBA" id="ARBA00022643"/>
    </source>
</evidence>
<comment type="subcellular location">
    <subcellularLocation>
        <location evidence="6">Cell membrane</location>
        <topology evidence="6">Single-pass membrane protein</topology>
    </subcellularLocation>
</comment>
<dbReference type="AlphaFoldDB" id="A0A926ECB5"/>
<keyword evidence="6 8" id="KW-1133">Transmembrane helix</keyword>
<comment type="caution">
    <text evidence="10">The sequence shown here is derived from an EMBL/GenBank/DDBJ whole genome shotgun (WGS) entry which is preliminary data.</text>
</comment>
<dbReference type="InterPro" id="IPR010209">
    <property type="entry name" value="Ion_transpt_RnfG/RsxG"/>
</dbReference>
<dbReference type="PANTHER" id="PTHR36118">
    <property type="entry name" value="ION-TRANSLOCATING OXIDOREDUCTASE COMPLEX SUBUNIT G"/>
    <property type="match status" value="1"/>
</dbReference>
<keyword evidence="6" id="KW-1003">Cell membrane</keyword>
<dbReference type="RefSeq" id="WP_262396442.1">
    <property type="nucleotide sequence ID" value="NZ_JACRTC010000001.1"/>
</dbReference>
<dbReference type="HAMAP" id="MF_00479">
    <property type="entry name" value="RsxG_RnfG"/>
    <property type="match status" value="1"/>
</dbReference>
<dbReference type="PROSITE" id="PS00107">
    <property type="entry name" value="PROTEIN_KINASE_ATP"/>
    <property type="match status" value="1"/>
</dbReference>
<dbReference type="EMBL" id="JACRTC010000001">
    <property type="protein sequence ID" value="MBC8569336.1"/>
    <property type="molecule type" value="Genomic_DNA"/>
</dbReference>
<evidence type="ECO:0000256" key="3">
    <source>
        <dbReference type="ARBA" id="ARBA00022630"/>
    </source>
</evidence>
<keyword evidence="2 6" id="KW-0597">Phosphoprotein</keyword>
<comment type="similarity">
    <text evidence="6">Belongs to the RnfG family.</text>
</comment>
<keyword evidence="5 6" id="KW-0249">Electron transport</keyword>
<keyword evidence="7" id="KW-0067">ATP-binding</keyword>
<dbReference type="GO" id="GO:0009055">
    <property type="term" value="F:electron transfer activity"/>
    <property type="evidence" value="ECO:0007669"/>
    <property type="project" value="InterPro"/>
</dbReference>
<keyword evidence="6" id="KW-1278">Translocase</keyword>
<keyword evidence="6 8" id="KW-0812">Transmembrane</keyword>
<feature type="domain" description="FMN-binding" evidence="9">
    <location>
        <begin position="92"/>
        <end position="170"/>
    </location>
</feature>
<dbReference type="InterPro" id="IPR007329">
    <property type="entry name" value="FMN-bd"/>
</dbReference>
<keyword evidence="4 6" id="KW-0288">FMN</keyword>
<dbReference type="InterPro" id="IPR017441">
    <property type="entry name" value="Protein_kinase_ATP_BS"/>
</dbReference>
<evidence type="ECO:0000256" key="7">
    <source>
        <dbReference type="PROSITE-ProRule" id="PRU10141"/>
    </source>
</evidence>
<keyword evidence="11" id="KW-1185">Reference proteome</keyword>
<comment type="function">
    <text evidence="6">Part of a membrane-bound complex that couples electron transfer with translocation of ions across the membrane.</text>
</comment>
<dbReference type="EC" id="7.-.-.-" evidence="6"/>
<dbReference type="SMART" id="SM00900">
    <property type="entry name" value="FMN_bind"/>
    <property type="match status" value="1"/>
</dbReference>
<evidence type="ECO:0000256" key="8">
    <source>
        <dbReference type="SAM" id="Phobius"/>
    </source>
</evidence>
<protein>
    <recommendedName>
        <fullName evidence="6">Ion-translocating oxidoreductase complex subunit G</fullName>
        <ecNumber evidence="6">7.-.-.-</ecNumber>
    </recommendedName>
    <alternativeName>
        <fullName evidence="6">Rnf electron transport complex subunit G</fullName>
    </alternativeName>
</protein>
<name>A0A926ECB5_9FIRM</name>
<dbReference type="GO" id="GO:0005886">
    <property type="term" value="C:plasma membrane"/>
    <property type="evidence" value="ECO:0007669"/>
    <property type="project" value="UniProtKB-SubCell"/>
</dbReference>
<evidence type="ECO:0000313" key="11">
    <source>
        <dbReference type="Proteomes" id="UP000660861"/>
    </source>
</evidence>
<evidence type="ECO:0000256" key="1">
    <source>
        <dbReference type="ARBA" id="ARBA00022448"/>
    </source>
</evidence>
<dbReference type="Pfam" id="PF04205">
    <property type="entry name" value="FMN_bind"/>
    <property type="match status" value="1"/>
</dbReference>